<evidence type="ECO:0000313" key="2">
    <source>
        <dbReference type="Proteomes" id="UP000823895"/>
    </source>
</evidence>
<dbReference type="EMBL" id="DWWI01000141">
    <property type="protein sequence ID" value="HJC43318.1"/>
    <property type="molecule type" value="Genomic_DNA"/>
</dbReference>
<reference evidence="1" key="1">
    <citation type="journal article" date="2021" name="PeerJ">
        <title>Extensive microbial diversity within the chicken gut microbiome revealed by metagenomics and culture.</title>
        <authorList>
            <person name="Gilroy R."/>
            <person name="Ravi A."/>
            <person name="Getino M."/>
            <person name="Pursley I."/>
            <person name="Horton D.L."/>
            <person name="Alikhan N.F."/>
            <person name="Baker D."/>
            <person name="Gharbi K."/>
            <person name="Hall N."/>
            <person name="Watson M."/>
            <person name="Adriaenssens E.M."/>
            <person name="Foster-Nyarko E."/>
            <person name="Jarju S."/>
            <person name="Secka A."/>
            <person name="Antonio M."/>
            <person name="Oren A."/>
            <person name="Chaudhuri R.R."/>
            <person name="La Ragione R."/>
            <person name="Hildebrand F."/>
            <person name="Pallen M.J."/>
        </authorList>
    </citation>
    <scope>NUCLEOTIDE SEQUENCE</scope>
    <source>
        <strain evidence="1">CHK165-2605</strain>
    </source>
</reference>
<protein>
    <submittedName>
        <fullName evidence="1">Uncharacterized protein</fullName>
    </submittedName>
</protein>
<accession>A0A9D2T167</accession>
<organism evidence="1 2">
    <name type="scientific">Candidatus Mediterraneibacter gallistercoris</name>
    <dbReference type="NCBI Taxonomy" id="2838671"/>
    <lineage>
        <taxon>Bacteria</taxon>
        <taxon>Bacillati</taxon>
        <taxon>Bacillota</taxon>
        <taxon>Clostridia</taxon>
        <taxon>Lachnospirales</taxon>
        <taxon>Lachnospiraceae</taxon>
        <taxon>Mediterraneibacter</taxon>
    </lineage>
</organism>
<gene>
    <name evidence="1" type="ORF">H9756_06510</name>
</gene>
<evidence type="ECO:0000313" key="1">
    <source>
        <dbReference type="EMBL" id="HJC43318.1"/>
    </source>
</evidence>
<sequence>MLIEKIYKEIYSKMQEDTGVDDLAMSDRLSVLLETPIEELDKEKLELLLCSSSIIGQEQGFVSGFRFCIRLLAEAFG</sequence>
<reference evidence="1" key="2">
    <citation type="submission" date="2021-04" db="EMBL/GenBank/DDBJ databases">
        <authorList>
            <person name="Gilroy R."/>
        </authorList>
    </citation>
    <scope>NUCLEOTIDE SEQUENCE</scope>
    <source>
        <strain evidence="1">CHK165-2605</strain>
    </source>
</reference>
<dbReference type="AlphaFoldDB" id="A0A9D2T167"/>
<name>A0A9D2T167_9FIRM</name>
<dbReference type="Proteomes" id="UP000823895">
    <property type="component" value="Unassembled WGS sequence"/>
</dbReference>
<proteinExistence type="predicted"/>
<comment type="caution">
    <text evidence="1">The sequence shown here is derived from an EMBL/GenBank/DDBJ whole genome shotgun (WGS) entry which is preliminary data.</text>
</comment>